<dbReference type="NCBIfam" id="NF006181">
    <property type="entry name" value="PRK08314.1"/>
    <property type="match status" value="1"/>
</dbReference>
<accession>A0A8F5GT05</accession>
<proteinExistence type="predicted"/>
<dbReference type="CDD" id="cd05935">
    <property type="entry name" value="LC_FACS_like"/>
    <property type="match status" value="1"/>
</dbReference>
<evidence type="ECO:0000313" key="4">
    <source>
        <dbReference type="Proteomes" id="UP000694018"/>
    </source>
</evidence>
<feature type="domain" description="AMP-binding enzyme C-terminal" evidence="2">
    <location>
        <begin position="467"/>
        <end position="544"/>
    </location>
</feature>
<dbReference type="GO" id="GO:0004467">
    <property type="term" value="F:long-chain fatty acid-CoA ligase activity"/>
    <property type="evidence" value="ECO:0007669"/>
    <property type="project" value="UniProtKB-EC"/>
</dbReference>
<gene>
    <name evidence="3" type="ORF">J5U23_01308</name>
</gene>
<evidence type="ECO:0000259" key="2">
    <source>
        <dbReference type="Pfam" id="PF13193"/>
    </source>
</evidence>
<dbReference type="Pfam" id="PF13193">
    <property type="entry name" value="AMP-binding_C"/>
    <property type="match status" value="1"/>
</dbReference>
<dbReference type="AlphaFoldDB" id="A0A8F5GT05"/>
<dbReference type="Proteomes" id="UP000694018">
    <property type="component" value="Chromosome"/>
</dbReference>
<sequence length="560" mass="63560">MNQSVPSDRPWFKYWPSKLPKTLDYPEVPLFNIIEVSSQRYPNKIAVIYYGNRITYRELWESIIRFSSFLSNELKVRKGDRIAIFMPNSVQWIIAYFGILRANAILVPINPLLAEDEINYILRDSGSVGVVTLSSYLSKVIKAKENSQVKWVIAGRFKDYLPEQPEIRVHPLMQREPELSGDAIYWKETLRNNYNPPPVEVNAEDIAVIPYTSGTTGVPKGCVHTHSTIWPTVLGSVVWNMLTPSAVVLSSLPIFHVTGFVHSVNAPLYTGSTMVLLSIWDREAALDAIEKYKVTHWTNISTMVVDLLTTPGIEKRDLSSLILVGGGGAPMPEAVAKRLKELTGLDYVEGYGLTETMSQTHVNPPQRPKLQCLGIPHFGVDALIIDPSTGEVLPPNREGEIVVRCPSLFKGYWNKEEETRKSFITVNGLEYFRTGDLGYMDEEGYFFIMDRIKRMINRAGYKVWPTKVENKLYQHPAVLEACVVATPDPRTNEEVKAYIVLKPEYKGKITAEDIREWCKQHMSAYEYPRVIEFVDSLPKSGSGKILWRVLQEKEKGITNK</sequence>
<name>A0A8F5GT05_SACSH</name>
<protein>
    <submittedName>
        <fullName evidence="3">Long-chain-fatty-acid--CoA ligase</fullName>
        <ecNumber evidence="3">6.2.1.3</ecNumber>
    </submittedName>
</protein>
<keyword evidence="3" id="KW-0436">Ligase</keyword>
<organism evidence="3 4">
    <name type="scientific">Saccharolobus shibatae (strain ATCC 51178 / DSM 5389 / JCM 8931 / NBRC 15437 / B12)</name>
    <name type="common">Sulfolobus shibatae</name>
    <dbReference type="NCBI Taxonomy" id="523848"/>
    <lineage>
        <taxon>Archaea</taxon>
        <taxon>Thermoproteota</taxon>
        <taxon>Thermoprotei</taxon>
        <taxon>Sulfolobales</taxon>
        <taxon>Sulfolobaceae</taxon>
        <taxon>Saccharolobus</taxon>
    </lineage>
</organism>
<dbReference type="GeneID" id="65562900"/>
<dbReference type="PROSITE" id="PS00455">
    <property type="entry name" value="AMP_BINDING"/>
    <property type="match status" value="1"/>
</dbReference>
<dbReference type="Pfam" id="PF00501">
    <property type="entry name" value="AMP-binding"/>
    <property type="match status" value="1"/>
</dbReference>
<feature type="domain" description="AMP-dependent synthetase/ligase" evidence="1">
    <location>
        <begin position="35"/>
        <end position="413"/>
    </location>
</feature>
<dbReference type="PANTHER" id="PTHR43767">
    <property type="entry name" value="LONG-CHAIN-FATTY-ACID--COA LIGASE"/>
    <property type="match status" value="1"/>
</dbReference>
<evidence type="ECO:0000313" key="3">
    <source>
        <dbReference type="EMBL" id="QXJ28439.1"/>
    </source>
</evidence>
<dbReference type="InterPro" id="IPR025110">
    <property type="entry name" value="AMP-bd_C"/>
</dbReference>
<dbReference type="EMBL" id="CP077717">
    <property type="protein sequence ID" value="QXJ28439.1"/>
    <property type="molecule type" value="Genomic_DNA"/>
</dbReference>
<dbReference type="PANTHER" id="PTHR43767:SF1">
    <property type="entry name" value="NONRIBOSOMAL PEPTIDE SYNTHASE PES1 (EUROFUNG)-RELATED"/>
    <property type="match status" value="1"/>
</dbReference>
<dbReference type="InterPro" id="IPR050237">
    <property type="entry name" value="ATP-dep_AMP-bd_enzyme"/>
</dbReference>
<dbReference type="InterPro" id="IPR000873">
    <property type="entry name" value="AMP-dep_synth/lig_dom"/>
</dbReference>
<dbReference type="KEGG" id="sshi:J5U23_01308"/>
<dbReference type="EC" id="6.2.1.3" evidence="3"/>
<evidence type="ECO:0000259" key="1">
    <source>
        <dbReference type="Pfam" id="PF00501"/>
    </source>
</evidence>
<dbReference type="OrthoDB" id="193284at2157"/>
<reference evidence="3" key="1">
    <citation type="journal article" date="2021" name="Environ. Microbiol.">
        <title>New insights into the diversity and evolution of the archaeal mobilome from three complete genomes of Saccharolobus shibatae.</title>
        <authorList>
            <person name="Medvedeva S."/>
            <person name="Brandt D."/>
            <person name="Cvirkaite-Krupovic V."/>
            <person name="Liu Y."/>
            <person name="Severinov K."/>
            <person name="Ishino S."/>
            <person name="Ishino Y."/>
            <person name="Prangishvili D."/>
            <person name="Kalinowski J."/>
            <person name="Krupovic M."/>
        </authorList>
    </citation>
    <scope>NUCLEOTIDE SEQUENCE</scope>
    <source>
        <strain evidence="3">B12</strain>
    </source>
</reference>
<dbReference type="InterPro" id="IPR020845">
    <property type="entry name" value="AMP-binding_CS"/>
</dbReference>
<dbReference type="RefSeq" id="WP_218261467.1">
    <property type="nucleotide sequence ID" value="NZ_CP077717.1"/>
</dbReference>